<keyword evidence="2" id="KW-1185">Reference proteome</keyword>
<evidence type="ECO:0000313" key="2">
    <source>
        <dbReference type="Proteomes" id="UP001610444"/>
    </source>
</evidence>
<dbReference type="Proteomes" id="UP001610444">
    <property type="component" value="Unassembled WGS sequence"/>
</dbReference>
<organism evidence="1 2">
    <name type="scientific">Aspergillus pseudodeflectus</name>
    <dbReference type="NCBI Taxonomy" id="176178"/>
    <lineage>
        <taxon>Eukaryota</taxon>
        <taxon>Fungi</taxon>
        <taxon>Dikarya</taxon>
        <taxon>Ascomycota</taxon>
        <taxon>Pezizomycotina</taxon>
        <taxon>Eurotiomycetes</taxon>
        <taxon>Eurotiomycetidae</taxon>
        <taxon>Eurotiales</taxon>
        <taxon>Aspergillaceae</taxon>
        <taxon>Aspergillus</taxon>
        <taxon>Aspergillus subgen. Nidulantes</taxon>
    </lineage>
</organism>
<gene>
    <name evidence="1" type="ORF">BJX68DRAFT_272095</name>
</gene>
<protein>
    <submittedName>
        <fullName evidence="1">Uncharacterized protein</fullName>
    </submittedName>
</protein>
<dbReference type="EMBL" id="JBFXLR010000073">
    <property type="protein sequence ID" value="KAL2839575.1"/>
    <property type="molecule type" value="Genomic_DNA"/>
</dbReference>
<sequence length="348" mass="40350">MMRATAPHAQDLSHILSKHYAIATKSKEKKYRPGIFKARSDDTKPIIPGFPFIKEAKKHKTKQLWRCADVITEAELVKEVEMKESTRTAETRLAGLRQRIHVVYPEHRLIRPKLEVVLDSLLNHALDSYRKNEQKKKEKKKTHLFSSGTELNTPITDLVSITGERSLARRQLVKGVGEWCIATKVDHLVLHGEPEDLEVSAIIVRARKVGEIRVDLLLANMARIHEARLLADEKSAEIWGIATDCERWTFAYIDNKSRCSYHRLTWSSHKNQVVSHIMRIFSEAMDRATKVAKTFRPSQAAVWKHKVKRYAGDHEIHPSGLRIIDRKRRRIYSRRDDFTGKFLDFEHD</sequence>
<name>A0ABR4JHQ7_9EURO</name>
<accession>A0ABR4JHQ7</accession>
<evidence type="ECO:0000313" key="1">
    <source>
        <dbReference type="EMBL" id="KAL2839575.1"/>
    </source>
</evidence>
<comment type="caution">
    <text evidence="1">The sequence shown here is derived from an EMBL/GenBank/DDBJ whole genome shotgun (WGS) entry which is preliminary data.</text>
</comment>
<dbReference type="RefSeq" id="XP_070893618.1">
    <property type="nucleotide sequence ID" value="XM_071047117.1"/>
</dbReference>
<dbReference type="GeneID" id="98162281"/>
<reference evidence="1 2" key="1">
    <citation type="submission" date="2024-07" db="EMBL/GenBank/DDBJ databases">
        <title>Section-level genome sequencing and comparative genomics of Aspergillus sections Usti and Cavernicolus.</title>
        <authorList>
            <consortium name="Lawrence Berkeley National Laboratory"/>
            <person name="Nybo J.L."/>
            <person name="Vesth T.C."/>
            <person name="Theobald S."/>
            <person name="Frisvad J.C."/>
            <person name="Larsen T.O."/>
            <person name="Kjaerboelling I."/>
            <person name="Rothschild-Mancinelli K."/>
            <person name="Lyhne E.K."/>
            <person name="Kogle M.E."/>
            <person name="Barry K."/>
            <person name="Clum A."/>
            <person name="Na H."/>
            <person name="Ledsgaard L."/>
            <person name="Lin J."/>
            <person name="Lipzen A."/>
            <person name="Kuo A."/>
            <person name="Riley R."/>
            <person name="Mondo S."/>
            <person name="LaButti K."/>
            <person name="Haridas S."/>
            <person name="Pangalinan J."/>
            <person name="Salamov A.A."/>
            <person name="Simmons B.A."/>
            <person name="Magnuson J.K."/>
            <person name="Chen J."/>
            <person name="Drula E."/>
            <person name="Henrissat B."/>
            <person name="Wiebenga A."/>
            <person name="Lubbers R.J."/>
            <person name="Gomes A.C."/>
            <person name="Macurrencykelacurrency M.R."/>
            <person name="Stajich J."/>
            <person name="Grigoriev I.V."/>
            <person name="Mortensen U.H."/>
            <person name="De vries R.P."/>
            <person name="Baker S.E."/>
            <person name="Andersen M.R."/>
        </authorList>
    </citation>
    <scope>NUCLEOTIDE SEQUENCE [LARGE SCALE GENOMIC DNA]</scope>
    <source>
        <strain evidence="1 2">CBS 756.74</strain>
    </source>
</reference>
<proteinExistence type="predicted"/>